<feature type="compositionally biased region" description="Basic and acidic residues" evidence="1">
    <location>
        <begin position="45"/>
        <end position="56"/>
    </location>
</feature>
<dbReference type="EMBL" id="SJPN01000012">
    <property type="protein sequence ID" value="TWT92061.1"/>
    <property type="molecule type" value="Genomic_DNA"/>
</dbReference>
<feature type="region of interest" description="Disordered" evidence="1">
    <location>
        <begin position="1"/>
        <end position="85"/>
    </location>
</feature>
<accession>A0A5C5ZYJ3</accession>
<sequence>MPSSKSAEMLTSDVTTEQTGLDDCSSTTQEAATEKTGSLPSDVITLDRRQEERRGGNPDATDVGVMKSPRRKKQRRRHIDPTTCERDYSDQEVEFMRAMDDYKRQSGRMFPTCSEVLEVVRALGYVQLDDEQRDILGLDDSADELDCEAEAASDEDESWENDEIEI</sequence>
<dbReference type="RefSeq" id="WP_390620419.1">
    <property type="nucleotide sequence ID" value="NZ_CP151726.1"/>
</dbReference>
<feature type="compositionally biased region" description="Basic residues" evidence="1">
    <location>
        <begin position="68"/>
        <end position="78"/>
    </location>
</feature>
<evidence type="ECO:0000256" key="1">
    <source>
        <dbReference type="SAM" id="MobiDB-lite"/>
    </source>
</evidence>
<evidence type="ECO:0000313" key="3">
    <source>
        <dbReference type="Proteomes" id="UP000320176"/>
    </source>
</evidence>
<feature type="region of interest" description="Disordered" evidence="1">
    <location>
        <begin position="147"/>
        <end position="166"/>
    </location>
</feature>
<keyword evidence="3" id="KW-1185">Reference proteome</keyword>
<comment type="caution">
    <text evidence="2">The sequence shown here is derived from an EMBL/GenBank/DDBJ whole genome shotgun (WGS) entry which is preliminary data.</text>
</comment>
<organism evidence="2 3">
    <name type="scientific">Stieleria varia</name>
    <dbReference type="NCBI Taxonomy" id="2528005"/>
    <lineage>
        <taxon>Bacteria</taxon>
        <taxon>Pseudomonadati</taxon>
        <taxon>Planctomycetota</taxon>
        <taxon>Planctomycetia</taxon>
        <taxon>Pirellulales</taxon>
        <taxon>Pirellulaceae</taxon>
        <taxon>Stieleria</taxon>
    </lineage>
</organism>
<reference evidence="2 3" key="1">
    <citation type="submission" date="2019-02" db="EMBL/GenBank/DDBJ databases">
        <title>Deep-cultivation of Planctomycetes and their phenomic and genomic characterization uncovers novel biology.</title>
        <authorList>
            <person name="Wiegand S."/>
            <person name="Jogler M."/>
            <person name="Boedeker C."/>
            <person name="Pinto D."/>
            <person name="Vollmers J."/>
            <person name="Rivas-Marin E."/>
            <person name="Kohn T."/>
            <person name="Peeters S.H."/>
            <person name="Heuer A."/>
            <person name="Rast P."/>
            <person name="Oberbeckmann S."/>
            <person name="Bunk B."/>
            <person name="Jeske O."/>
            <person name="Meyerdierks A."/>
            <person name="Storesund J.E."/>
            <person name="Kallscheuer N."/>
            <person name="Luecker S."/>
            <person name="Lage O.M."/>
            <person name="Pohl T."/>
            <person name="Merkel B.J."/>
            <person name="Hornburger P."/>
            <person name="Mueller R.-W."/>
            <person name="Bruemmer F."/>
            <person name="Labrenz M."/>
            <person name="Spormann A.M."/>
            <person name="Op Den Camp H."/>
            <person name="Overmann J."/>
            <person name="Amann R."/>
            <person name="Jetten M.S.M."/>
            <person name="Mascher T."/>
            <person name="Medema M.H."/>
            <person name="Devos D.P."/>
            <person name="Kaster A.-K."/>
            <person name="Ovreas L."/>
            <person name="Rohde M."/>
            <person name="Galperin M.Y."/>
            <person name="Jogler C."/>
        </authorList>
    </citation>
    <scope>NUCLEOTIDE SEQUENCE [LARGE SCALE GENOMIC DNA]</scope>
    <source>
        <strain evidence="2 3">Pla52n</strain>
    </source>
</reference>
<proteinExistence type="predicted"/>
<evidence type="ECO:0000313" key="2">
    <source>
        <dbReference type="EMBL" id="TWT92061.1"/>
    </source>
</evidence>
<dbReference type="AlphaFoldDB" id="A0A5C5ZYJ3"/>
<feature type="compositionally biased region" description="Polar residues" evidence="1">
    <location>
        <begin position="12"/>
        <end position="39"/>
    </location>
</feature>
<name>A0A5C5ZYJ3_9BACT</name>
<protein>
    <submittedName>
        <fullName evidence="2">Uncharacterized protein</fullName>
    </submittedName>
</protein>
<gene>
    <name evidence="2" type="ORF">Pla52n_63580</name>
</gene>
<dbReference type="Proteomes" id="UP000320176">
    <property type="component" value="Unassembled WGS sequence"/>
</dbReference>